<organism evidence="2 3">
    <name type="scientific">Phascolomyces articulosus</name>
    <dbReference type="NCBI Taxonomy" id="60185"/>
    <lineage>
        <taxon>Eukaryota</taxon>
        <taxon>Fungi</taxon>
        <taxon>Fungi incertae sedis</taxon>
        <taxon>Mucoromycota</taxon>
        <taxon>Mucoromycotina</taxon>
        <taxon>Mucoromycetes</taxon>
        <taxon>Mucorales</taxon>
        <taxon>Lichtheimiaceae</taxon>
        <taxon>Phascolomyces</taxon>
    </lineage>
</organism>
<dbReference type="AlphaFoldDB" id="A0AAD5PJA8"/>
<feature type="transmembrane region" description="Helical" evidence="1">
    <location>
        <begin position="28"/>
        <end position="50"/>
    </location>
</feature>
<dbReference type="Proteomes" id="UP001209540">
    <property type="component" value="Unassembled WGS sequence"/>
</dbReference>
<keyword evidence="1" id="KW-0472">Membrane</keyword>
<reference evidence="2" key="2">
    <citation type="submission" date="2023-02" db="EMBL/GenBank/DDBJ databases">
        <authorList>
            <consortium name="DOE Joint Genome Institute"/>
            <person name="Mondo S.J."/>
            <person name="Chang Y."/>
            <person name="Wang Y."/>
            <person name="Ahrendt S."/>
            <person name="Andreopoulos W."/>
            <person name="Barry K."/>
            <person name="Beard J."/>
            <person name="Benny G.L."/>
            <person name="Blankenship S."/>
            <person name="Bonito G."/>
            <person name="Cuomo C."/>
            <person name="Desiro A."/>
            <person name="Gervers K.A."/>
            <person name="Hundley H."/>
            <person name="Kuo A."/>
            <person name="LaButti K."/>
            <person name="Lang B.F."/>
            <person name="Lipzen A."/>
            <person name="O'Donnell K."/>
            <person name="Pangilinan J."/>
            <person name="Reynolds N."/>
            <person name="Sandor L."/>
            <person name="Smith M.W."/>
            <person name="Tsang A."/>
            <person name="Grigoriev I.V."/>
            <person name="Stajich J.E."/>
            <person name="Spatafora J.W."/>
        </authorList>
    </citation>
    <scope>NUCLEOTIDE SEQUENCE</scope>
    <source>
        <strain evidence="2">RSA 2281</strain>
    </source>
</reference>
<comment type="caution">
    <text evidence="2">The sequence shown here is derived from an EMBL/GenBank/DDBJ whole genome shotgun (WGS) entry which is preliminary data.</text>
</comment>
<accession>A0AAD5PJA8</accession>
<gene>
    <name evidence="2" type="ORF">BDA99DRAFT_496980</name>
</gene>
<evidence type="ECO:0000313" key="2">
    <source>
        <dbReference type="EMBL" id="KAI9275961.1"/>
    </source>
</evidence>
<keyword evidence="1" id="KW-0812">Transmembrane</keyword>
<sequence length="83" mass="10132">MYIFIYFKVNNMVFKRKLYKNNNNSNTFGCYCYCCFFSCMSSISVIIIIIMDCEIGLDWKRVGFYFCKLCIKYLFWGWNWGMH</sequence>
<keyword evidence="1" id="KW-1133">Transmembrane helix</keyword>
<evidence type="ECO:0000256" key="1">
    <source>
        <dbReference type="SAM" id="Phobius"/>
    </source>
</evidence>
<proteinExistence type="predicted"/>
<feature type="transmembrane region" description="Helical" evidence="1">
    <location>
        <begin position="62"/>
        <end position="81"/>
    </location>
</feature>
<reference evidence="2" key="1">
    <citation type="journal article" date="2022" name="IScience">
        <title>Evolution of zygomycete secretomes and the origins of terrestrial fungal ecologies.</title>
        <authorList>
            <person name="Chang Y."/>
            <person name="Wang Y."/>
            <person name="Mondo S."/>
            <person name="Ahrendt S."/>
            <person name="Andreopoulos W."/>
            <person name="Barry K."/>
            <person name="Beard J."/>
            <person name="Benny G.L."/>
            <person name="Blankenship S."/>
            <person name="Bonito G."/>
            <person name="Cuomo C."/>
            <person name="Desiro A."/>
            <person name="Gervers K.A."/>
            <person name="Hundley H."/>
            <person name="Kuo A."/>
            <person name="LaButti K."/>
            <person name="Lang B.F."/>
            <person name="Lipzen A."/>
            <person name="O'Donnell K."/>
            <person name="Pangilinan J."/>
            <person name="Reynolds N."/>
            <person name="Sandor L."/>
            <person name="Smith M.E."/>
            <person name="Tsang A."/>
            <person name="Grigoriev I.V."/>
            <person name="Stajich J.E."/>
            <person name="Spatafora J.W."/>
        </authorList>
    </citation>
    <scope>NUCLEOTIDE SEQUENCE</scope>
    <source>
        <strain evidence="2">RSA 2281</strain>
    </source>
</reference>
<evidence type="ECO:0000313" key="3">
    <source>
        <dbReference type="Proteomes" id="UP001209540"/>
    </source>
</evidence>
<dbReference type="EMBL" id="JAIXMP010000003">
    <property type="protein sequence ID" value="KAI9275961.1"/>
    <property type="molecule type" value="Genomic_DNA"/>
</dbReference>
<keyword evidence="3" id="KW-1185">Reference proteome</keyword>
<name>A0AAD5PJA8_9FUNG</name>
<protein>
    <submittedName>
        <fullName evidence="2">Uncharacterized protein</fullName>
    </submittedName>
</protein>